<feature type="compositionally biased region" description="Gly residues" evidence="1">
    <location>
        <begin position="44"/>
        <end position="54"/>
    </location>
</feature>
<feature type="compositionally biased region" description="Polar residues" evidence="1">
    <location>
        <begin position="276"/>
        <end position="288"/>
    </location>
</feature>
<evidence type="ECO:0000256" key="1">
    <source>
        <dbReference type="SAM" id="MobiDB-lite"/>
    </source>
</evidence>
<evidence type="ECO:0000313" key="3">
    <source>
        <dbReference type="Proteomes" id="UP001292094"/>
    </source>
</evidence>
<dbReference type="EMBL" id="JAWZYT010000106">
    <property type="protein sequence ID" value="KAK4327975.1"/>
    <property type="molecule type" value="Genomic_DNA"/>
</dbReference>
<feature type="compositionally biased region" description="Polar residues" evidence="1">
    <location>
        <begin position="83"/>
        <end position="103"/>
    </location>
</feature>
<evidence type="ECO:0000313" key="2">
    <source>
        <dbReference type="EMBL" id="KAK4327975.1"/>
    </source>
</evidence>
<keyword evidence="3" id="KW-1185">Reference proteome</keyword>
<feature type="compositionally biased region" description="Low complexity" evidence="1">
    <location>
        <begin position="507"/>
        <end position="517"/>
    </location>
</feature>
<feature type="compositionally biased region" description="Basic and acidic residues" evidence="1">
    <location>
        <begin position="320"/>
        <end position="332"/>
    </location>
</feature>
<comment type="caution">
    <text evidence="2">The sequence shown here is derived from an EMBL/GenBank/DDBJ whole genome shotgun (WGS) entry which is preliminary data.</text>
</comment>
<reference evidence="2" key="1">
    <citation type="submission" date="2023-11" db="EMBL/GenBank/DDBJ databases">
        <title>Genome assemblies of two species of porcelain crab, Petrolisthes cinctipes and Petrolisthes manimaculis (Anomura: Porcellanidae).</title>
        <authorList>
            <person name="Angst P."/>
        </authorList>
    </citation>
    <scope>NUCLEOTIDE SEQUENCE</scope>
    <source>
        <strain evidence="2">PB745_02</strain>
        <tissue evidence="2">Gill</tissue>
    </source>
</reference>
<name>A0AAE1QJR0_9EUCA</name>
<feature type="region of interest" description="Disordered" evidence="1">
    <location>
        <begin position="214"/>
        <end position="414"/>
    </location>
</feature>
<feature type="compositionally biased region" description="Polar residues" evidence="1">
    <location>
        <begin position="61"/>
        <end position="70"/>
    </location>
</feature>
<protein>
    <submittedName>
        <fullName evidence="2">Uncharacterized protein</fullName>
    </submittedName>
</protein>
<feature type="region of interest" description="Disordered" evidence="1">
    <location>
        <begin position="507"/>
        <end position="542"/>
    </location>
</feature>
<feature type="compositionally biased region" description="Low complexity" evidence="1">
    <location>
        <begin position="257"/>
        <end position="267"/>
    </location>
</feature>
<dbReference type="Proteomes" id="UP001292094">
    <property type="component" value="Unassembled WGS sequence"/>
</dbReference>
<feature type="region of interest" description="Disordered" evidence="1">
    <location>
        <begin position="1"/>
        <end position="144"/>
    </location>
</feature>
<feature type="region of interest" description="Disordered" evidence="1">
    <location>
        <begin position="449"/>
        <end position="477"/>
    </location>
</feature>
<dbReference type="AlphaFoldDB" id="A0AAE1QJR0"/>
<accession>A0AAE1QJR0</accession>
<organism evidence="2 3">
    <name type="scientific">Petrolisthes manimaculis</name>
    <dbReference type="NCBI Taxonomy" id="1843537"/>
    <lineage>
        <taxon>Eukaryota</taxon>
        <taxon>Metazoa</taxon>
        <taxon>Ecdysozoa</taxon>
        <taxon>Arthropoda</taxon>
        <taxon>Crustacea</taxon>
        <taxon>Multicrustacea</taxon>
        <taxon>Malacostraca</taxon>
        <taxon>Eumalacostraca</taxon>
        <taxon>Eucarida</taxon>
        <taxon>Decapoda</taxon>
        <taxon>Pleocyemata</taxon>
        <taxon>Anomura</taxon>
        <taxon>Galatheoidea</taxon>
        <taxon>Porcellanidae</taxon>
        <taxon>Petrolisthes</taxon>
    </lineage>
</organism>
<gene>
    <name evidence="2" type="ORF">Pmani_001589</name>
</gene>
<sequence length="542" mass="58169">MWKAIVTTITATPPRRASPEPPTDREDGPPGSPAPLPAKSAGRGVSGGRGGSGGSSRSAKHNTNGSQESLASPRISRRKLHDTTNSIKEAQDVTHGSPTISTRKLQEGREISTSNRKTPDKHSPRNSIKSHVQDSDPKIPRKIYNNTDTSLRSKRTVGKSDCVVGMKSNTMHHRGLGVRSVTALVLKPAGSHGGAASLIKPRSIPLDRLSKLTTSTRGNVNKPGISNRGGSGSSGGVLDINRVSSVTNRVITGGSSGSRLSSNNTRTPQPPRLTRHNTSVSLQPTSRNLPCPSPRTAPRGSTASDESYPIARTPRKTQTKKPETLGREKLSDVRIGSSRMGKTVARRASVSGSRPHELSTSMKSKLSHEKRNSSEAVKSSSGSHNLPSNIPRRSITTLGPNTLVPRPSGTRVSSQLITRTPTMKGKDVKVPTREGKSVMSHKLQHQVNSGSRCDIGEHNVNRRPPQNAKKRESEAVEVSTVNTNTSRISVRRESKLILPKIVLNRSNSNMSSSTSRRLQVESPTPPVTIMGRSRPKGNNNKP</sequence>
<feature type="compositionally biased region" description="Polar residues" evidence="1">
    <location>
        <begin position="374"/>
        <end position="388"/>
    </location>
</feature>
<proteinExistence type="predicted"/>